<evidence type="ECO:0000313" key="2">
    <source>
        <dbReference type="EMBL" id="GET92476.1"/>
    </source>
</evidence>
<evidence type="ECO:0008006" key="4">
    <source>
        <dbReference type="Google" id="ProtNLM"/>
    </source>
</evidence>
<evidence type="ECO:0000313" key="3">
    <source>
        <dbReference type="Proteomes" id="UP000419144"/>
    </source>
</evidence>
<sequence>MENTASLSAAADCSDPLLARLQDSYTRQKRQLAAQKRKQLDVELHTAASHCCDLPVTLDLLSDKTVSLFNELERLLESQHEQCGTPRREVALLQHIRQQTNREMRECLSFIEEGYTSGFEKLLRESRIEERKAVPPKEAVPAPPAASTLSDVQEAKAPSAESSVTPVGASSHLFVREALSESISLIAESLAVLLQCEVVRVYLYDANACLNCVAQFPYRAKRADPMHSSYLALMAVREVHHIVCQERLVINGGLSKSNRANDGSAVSAPAHNVGDDTTASGLEDIRTCLLLPIFSPEGVGKPYGLVHAVNKQYPTALNVATDDSEVSHVGFTADDEMLASSVARVLGTILSRYPVELFFAAGTGEKLRRSTYAGDDEVLSLTAHLPPVLQDEVQEAAEVAQLALSRMTPILAHRVPMDAIYEARTAAGEGRRRKLAVLGPREGALTSVEFNLRCMKELWESSRDDNMTLHKQCRTLQEQVHDMRLLLQNVLDGVAVASAMQVSTGVAQFLHNLEMYGRTERTERMAEYVSEKMLAITDTTACGLDYADTRAKTSTVEASNNTTQNDLSGMDLHTLYNRHMRLNTVTPASLHFEGPSGVRIYTSDPAQKRAQVRFIDELCRLSEDKRPSLPLPRREDARRQAQSSTLPKVNRAKEARGSKPSIKQDPYPFGRPFKL</sequence>
<dbReference type="EMBL" id="BLBS01000054">
    <property type="protein sequence ID" value="GET92476.1"/>
    <property type="molecule type" value="Genomic_DNA"/>
</dbReference>
<protein>
    <recommendedName>
        <fullName evidence="4">GAF domain-containing protein</fullName>
    </recommendedName>
</protein>
<dbReference type="OrthoDB" id="272073at2759"/>
<dbReference type="VEuPathDB" id="TriTrypDB:LtaPh_3440200"/>
<gene>
    <name evidence="2" type="ORF">LtaPh_3440200</name>
</gene>
<name>A0A640KS79_LEITA</name>
<feature type="region of interest" description="Disordered" evidence="1">
    <location>
        <begin position="625"/>
        <end position="675"/>
    </location>
</feature>
<proteinExistence type="predicted"/>
<keyword evidence="3" id="KW-1185">Reference proteome</keyword>
<evidence type="ECO:0000256" key="1">
    <source>
        <dbReference type="SAM" id="MobiDB-lite"/>
    </source>
</evidence>
<comment type="caution">
    <text evidence="2">The sequence shown here is derived from an EMBL/GenBank/DDBJ whole genome shotgun (WGS) entry which is preliminary data.</text>
</comment>
<feature type="compositionally biased region" description="Basic and acidic residues" evidence="1">
    <location>
        <begin position="625"/>
        <end position="639"/>
    </location>
</feature>
<accession>A0A640KS79</accession>
<reference evidence="2" key="1">
    <citation type="submission" date="2019-11" db="EMBL/GenBank/DDBJ databases">
        <title>Leishmania tarentolae CDS.</title>
        <authorList>
            <person name="Goto Y."/>
            <person name="Yamagishi J."/>
        </authorList>
    </citation>
    <scope>NUCLEOTIDE SEQUENCE [LARGE SCALE GENOMIC DNA]</scope>
    <source>
        <strain evidence="2">Parrot Tar II</strain>
    </source>
</reference>
<organism evidence="2 3">
    <name type="scientific">Leishmania tarentolae</name>
    <name type="common">Sauroleishmania tarentolae</name>
    <dbReference type="NCBI Taxonomy" id="5689"/>
    <lineage>
        <taxon>Eukaryota</taxon>
        <taxon>Discoba</taxon>
        <taxon>Euglenozoa</taxon>
        <taxon>Kinetoplastea</taxon>
        <taxon>Metakinetoplastina</taxon>
        <taxon>Trypanosomatida</taxon>
        <taxon>Trypanosomatidae</taxon>
        <taxon>Leishmaniinae</taxon>
        <taxon>Leishmania</taxon>
        <taxon>lizard Leishmania</taxon>
    </lineage>
</organism>
<dbReference type="AlphaFoldDB" id="A0A640KS79"/>
<dbReference type="Proteomes" id="UP000419144">
    <property type="component" value="Unassembled WGS sequence"/>
</dbReference>